<accession>A0A8J5X3L5</accession>
<feature type="region of interest" description="Disordered" evidence="1">
    <location>
        <begin position="1"/>
        <end position="76"/>
    </location>
</feature>
<evidence type="ECO:0000313" key="4">
    <source>
        <dbReference type="Proteomes" id="UP000729402"/>
    </source>
</evidence>
<feature type="region of interest" description="Disordered" evidence="1">
    <location>
        <begin position="122"/>
        <end position="175"/>
    </location>
</feature>
<evidence type="ECO:0000313" key="3">
    <source>
        <dbReference type="EMBL" id="KAG8100969.1"/>
    </source>
</evidence>
<feature type="domain" description="FAR1" evidence="2">
    <location>
        <begin position="87"/>
        <end position="138"/>
    </location>
</feature>
<sequence length="175" mass="18140">MSTAAEADPSHPISFSGESSPSSPTSSGDSSPSSSSTAGVGGGGSGDPTPVDQVASRSNASVAGDGAAVPTSPRIGMGFETEEDAYEFYKAYAAQLGFVVRKSNKSKNSRHTVTRRLFVCSKQGFRQEPKKHQPKKHQDETAAASPASSVPGLAHGMPGVPHHQAPPFGQRLPRH</sequence>
<feature type="compositionally biased region" description="Basic and acidic residues" evidence="1">
    <location>
        <begin position="125"/>
        <end position="140"/>
    </location>
</feature>
<gene>
    <name evidence="3" type="ORF">GUJ93_ZPchr0293g2871</name>
</gene>
<evidence type="ECO:0000259" key="2">
    <source>
        <dbReference type="Pfam" id="PF03101"/>
    </source>
</evidence>
<dbReference type="OrthoDB" id="751465at2759"/>
<comment type="caution">
    <text evidence="3">The sequence shown here is derived from an EMBL/GenBank/DDBJ whole genome shotgun (WGS) entry which is preliminary data.</text>
</comment>
<evidence type="ECO:0000256" key="1">
    <source>
        <dbReference type="SAM" id="MobiDB-lite"/>
    </source>
</evidence>
<keyword evidence="4" id="KW-1185">Reference proteome</keyword>
<dbReference type="PANTHER" id="PTHR46328">
    <property type="entry name" value="FAR-RED IMPAIRED RESPONSIVE (FAR1) FAMILY PROTEIN-RELATED"/>
    <property type="match status" value="1"/>
</dbReference>
<organism evidence="3 4">
    <name type="scientific">Zizania palustris</name>
    <name type="common">Northern wild rice</name>
    <dbReference type="NCBI Taxonomy" id="103762"/>
    <lineage>
        <taxon>Eukaryota</taxon>
        <taxon>Viridiplantae</taxon>
        <taxon>Streptophyta</taxon>
        <taxon>Embryophyta</taxon>
        <taxon>Tracheophyta</taxon>
        <taxon>Spermatophyta</taxon>
        <taxon>Magnoliopsida</taxon>
        <taxon>Liliopsida</taxon>
        <taxon>Poales</taxon>
        <taxon>Poaceae</taxon>
        <taxon>BOP clade</taxon>
        <taxon>Oryzoideae</taxon>
        <taxon>Oryzeae</taxon>
        <taxon>Zizaniinae</taxon>
        <taxon>Zizania</taxon>
    </lineage>
</organism>
<reference evidence="3" key="1">
    <citation type="journal article" date="2021" name="bioRxiv">
        <title>Whole Genome Assembly and Annotation of Northern Wild Rice, Zizania palustris L., Supports a Whole Genome Duplication in the Zizania Genus.</title>
        <authorList>
            <person name="Haas M."/>
            <person name="Kono T."/>
            <person name="Macchietto M."/>
            <person name="Millas R."/>
            <person name="McGilp L."/>
            <person name="Shao M."/>
            <person name="Duquette J."/>
            <person name="Hirsch C.N."/>
            <person name="Kimball J."/>
        </authorList>
    </citation>
    <scope>NUCLEOTIDE SEQUENCE</scope>
    <source>
        <tissue evidence="3">Fresh leaf tissue</tissue>
    </source>
</reference>
<feature type="compositionally biased region" description="Low complexity" evidence="1">
    <location>
        <begin position="10"/>
        <end position="38"/>
    </location>
</feature>
<dbReference type="InterPro" id="IPR004330">
    <property type="entry name" value="FAR1_DNA_bnd_dom"/>
</dbReference>
<protein>
    <recommendedName>
        <fullName evidence="2">FAR1 domain-containing protein</fullName>
    </recommendedName>
</protein>
<reference evidence="3" key="2">
    <citation type="submission" date="2021-02" db="EMBL/GenBank/DDBJ databases">
        <authorList>
            <person name="Kimball J.A."/>
            <person name="Haas M.W."/>
            <person name="Macchietto M."/>
            <person name="Kono T."/>
            <person name="Duquette J."/>
            <person name="Shao M."/>
        </authorList>
    </citation>
    <scope>NUCLEOTIDE SEQUENCE</scope>
    <source>
        <tissue evidence="3">Fresh leaf tissue</tissue>
    </source>
</reference>
<proteinExistence type="predicted"/>
<dbReference type="EMBL" id="JAAALK010000008">
    <property type="protein sequence ID" value="KAG8100969.1"/>
    <property type="molecule type" value="Genomic_DNA"/>
</dbReference>
<dbReference type="AlphaFoldDB" id="A0A8J5X3L5"/>
<name>A0A8J5X3L5_ZIZPA</name>
<dbReference type="Proteomes" id="UP000729402">
    <property type="component" value="Unassembled WGS sequence"/>
</dbReference>
<dbReference type="Pfam" id="PF03101">
    <property type="entry name" value="FAR1"/>
    <property type="match status" value="1"/>
</dbReference>
<dbReference type="PANTHER" id="PTHR46328:SF27">
    <property type="entry name" value="OS12G0287500 PROTEIN"/>
    <property type="match status" value="1"/>
</dbReference>